<dbReference type="Gene3D" id="3.10.129.10">
    <property type="entry name" value="Hotdog Thioesterase"/>
    <property type="match status" value="2"/>
</dbReference>
<dbReference type="GeneID" id="36382846"/>
<dbReference type="PANTHER" id="PTHR12655">
    <property type="entry name" value="ACYL-COA THIOESTERASE"/>
    <property type="match status" value="1"/>
</dbReference>
<dbReference type="GO" id="GO:0047617">
    <property type="term" value="F:fatty acyl-CoA hydrolase activity"/>
    <property type="evidence" value="ECO:0007669"/>
    <property type="project" value="TreeGrafter"/>
</dbReference>
<dbReference type="Proteomes" id="UP000035682">
    <property type="component" value="Unplaced"/>
</dbReference>
<evidence type="ECO:0000256" key="3">
    <source>
        <dbReference type="ARBA" id="ARBA00022801"/>
    </source>
</evidence>
<comment type="similarity">
    <text evidence="1">Belongs to the acyl coenzyme A hydrolase family.</text>
</comment>
<evidence type="ECO:0000313" key="6">
    <source>
        <dbReference type="EMBL" id="CEF70468.1"/>
    </source>
</evidence>
<keyword evidence="4" id="KW-0809">Transit peptide</keyword>
<dbReference type="PANTHER" id="PTHR12655:SF2">
    <property type="entry name" value="HOTDOG ACOT-TYPE DOMAIN-CONTAINING PROTEIN"/>
    <property type="match status" value="1"/>
</dbReference>
<dbReference type="RefSeq" id="XP_024509665.1">
    <property type="nucleotide sequence ID" value="XM_024644068.1"/>
</dbReference>
<dbReference type="GO" id="GO:0005739">
    <property type="term" value="C:mitochondrion"/>
    <property type="evidence" value="ECO:0007669"/>
    <property type="project" value="TreeGrafter"/>
</dbReference>
<dbReference type="AlphaFoldDB" id="A0A090LS91"/>
<accession>A0A090LS91</accession>
<name>A0A090LS91_STRRB</name>
<dbReference type="GO" id="GO:0006637">
    <property type="term" value="P:acyl-CoA metabolic process"/>
    <property type="evidence" value="ECO:0007669"/>
    <property type="project" value="TreeGrafter"/>
</dbReference>
<protein>
    <submittedName>
        <fullName evidence="6 8">Acyl-coenzyme A thioesterase 9, mitochondrial</fullName>
    </submittedName>
</protein>
<feature type="domain" description="HotDog ACOT-type" evidence="5">
    <location>
        <begin position="257"/>
        <end position="370"/>
    </location>
</feature>
<evidence type="ECO:0000256" key="4">
    <source>
        <dbReference type="ARBA" id="ARBA00022946"/>
    </source>
</evidence>
<evidence type="ECO:0000256" key="1">
    <source>
        <dbReference type="ARBA" id="ARBA00010458"/>
    </source>
</evidence>
<dbReference type="InterPro" id="IPR033120">
    <property type="entry name" value="HOTDOG_ACOT"/>
</dbReference>
<evidence type="ECO:0000313" key="8">
    <source>
        <dbReference type="WBParaSite" id="SRAE_2000509900.1"/>
    </source>
</evidence>
<dbReference type="WBParaSite" id="SRAE_2000509900.1">
    <property type="protein sequence ID" value="SRAE_2000509900.1"/>
    <property type="gene ID" value="WBGene00265353"/>
</dbReference>
<dbReference type="STRING" id="34506.A0A090LS91"/>
<dbReference type="CTD" id="36382846"/>
<reference evidence="6 7" key="1">
    <citation type="submission" date="2014-09" db="EMBL/GenBank/DDBJ databases">
        <authorList>
            <person name="Martin A.A."/>
        </authorList>
    </citation>
    <scope>NUCLEOTIDE SEQUENCE</scope>
    <source>
        <strain evidence="7">ED321</strain>
        <strain evidence="6">ED321 Heterogonic</strain>
    </source>
</reference>
<evidence type="ECO:0000313" key="7">
    <source>
        <dbReference type="Proteomes" id="UP000035682"/>
    </source>
</evidence>
<dbReference type="PROSITE" id="PS51770">
    <property type="entry name" value="HOTDOG_ACOT"/>
    <property type="match status" value="1"/>
</dbReference>
<proteinExistence type="inferred from homology"/>
<keyword evidence="3" id="KW-0378">Hydrolase</keyword>
<keyword evidence="2" id="KW-0677">Repeat</keyword>
<sequence>MEDMKETLLHHVNGIMEKCQNSNGIFDYNLKEYNSSLSMIKTNLKFKIPIGENIFLREKFTNSYGKISIPKILHEVDYIGPYMGFYFGDNKIFNEIKEKKIIIVPRMLTTLFFGDISITRTDLDINKDIILDTFIPYSNKSSFVLLLRGYQQDKNNNFSMFFDSKLIMVSRDFSKEMREIMPLPEIIPENEKEKKLFDKYGKFLENYKLDSKKSLIKSLPNDDEFQLMYKTILSTYDKNMLEGYEYNEIKKDEIRLSHTTIKSCFHVSPSEINFAKFLYGGEMIGRGSQLGEIAASMYVDDKVEVVYIGDMRFIYPSYLGDIIEIKSTVTYVEKPYIEVRTNFISSYISSTKKPTIIGYLNMTFKYDGNKQLRKLISHETNELMAYVNGRRNLKNFKKKLINLS</sequence>
<evidence type="ECO:0000256" key="2">
    <source>
        <dbReference type="ARBA" id="ARBA00022737"/>
    </source>
</evidence>
<dbReference type="EMBL" id="LN609529">
    <property type="protein sequence ID" value="CEF70468.1"/>
    <property type="molecule type" value="Genomic_DNA"/>
</dbReference>
<dbReference type="WormBase" id="SRAE_2000509900">
    <property type="protein sequence ID" value="SRP04515"/>
    <property type="gene ID" value="WBGene00265353"/>
</dbReference>
<evidence type="ECO:0000259" key="5">
    <source>
        <dbReference type="PROSITE" id="PS51770"/>
    </source>
</evidence>
<reference evidence="8" key="2">
    <citation type="submission" date="2020-12" db="UniProtKB">
        <authorList>
            <consortium name="WormBaseParasite"/>
        </authorList>
    </citation>
    <scope>IDENTIFICATION</scope>
</reference>
<gene>
    <name evidence="6 8 9" type="ORF">SRAE_2000509900</name>
</gene>
<evidence type="ECO:0000313" key="9">
    <source>
        <dbReference type="WormBase" id="SRAE_2000509900"/>
    </source>
</evidence>
<dbReference type="InterPro" id="IPR029069">
    <property type="entry name" value="HotDog_dom_sf"/>
</dbReference>
<dbReference type="SUPFAM" id="SSF54637">
    <property type="entry name" value="Thioesterase/thiol ester dehydrase-isomerase"/>
    <property type="match status" value="1"/>
</dbReference>
<organism evidence="6">
    <name type="scientific">Strongyloides ratti</name>
    <name type="common">Parasitic roundworm</name>
    <dbReference type="NCBI Taxonomy" id="34506"/>
    <lineage>
        <taxon>Eukaryota</taxon>
        <taxon>Metazoa</taxon>
        <taxon>Ecdysozoa</taxon>
        <taxon>Nematoda</taxon>
        <taxon>Chromadorea</taxon>
        <taxon>Rhabditida</taxon>
        <taxon>Tylenchina</taxon>
        <taxon>Panagrolaimomorpha</taxon>
        <taxon>Strongyloidoidea</taxon>
        <taxon>Strongyloididae</taxon>
        <taxon>Strongyloides</taxon>
    </lineage>
</organism>
<keyword evidence="7" id="KW-1185">Reference proteome</keyword>